<evidence type="ECO:0000313" key="2">
    <source>
        <dbReference type="WBParaSite" id="JU765_v2.g4584.t1"/>
    </source>
</evidence>
<name>A0AC34R8M4_9BILA</name>
<proteinExistence type="predicted"/>
<sequence length="215" mass="24538">MNFLQQELLRLQPELVRTSLETTVLMSQIERETIEVENAREVVAANEFKANEAATKAQALKAECEQEVAEAIPALETAIDALQILNQSDISTLKTMRVPPQGVRLCMEAVCILLDEKPAKTTDQLGNVTYDYWPTSQKLLSDIHFLSRIRNFPRDKVKDRTMRLIRTKYLSKPEFDPEMMKQVSLAAEAAEARKAKVAKELQFEMRFEAQFDFVG</sequence>
<dbReference type="WBParaSite" id="JU765_v2.g4584.t1">
    <property type="protein sequence ID" value="JU765_v2.g4584.t1"/>
    <property type="gene ID" value="JU765_v2.g4584"/>
</dbReference>
<evidence type="ECO:0000313" key="1">
    <source>
        <dbReference type="Proteomes" id="UP000887576"/>
    </source>
</evidence>
<accession>A0AC34R8M4</accession>
<protein>
    <submittedName>
        <fullName evidence="2">Dynein heavy chain coiled coil stalk domain-containing protein</fullName>
    </submittedName>
</protein>
<organism evidence="1 2">
    <name type="scientific">Panagrolaimus sp. JU765</name>
    <dbReference type="NCBI Taxonomy" id="591449"/>
    <lineage>
        <taxon>Eukaryota</taxon>
        <taxon>Metazoa</taxon>
        <taxon>Ecdysozoa</taxon>
        <taxon>Nematoda</taxon>
        <taxon>Chromadorea</taxon>
        <taxon>Rhabditida</taxon>
        <taxon>Tylenchina</taxon>
        <taxon>Panagrolaimomorpha</taxon>
        <taxon>Panagrolaimoidea</taxon>
        <taxon>Panagrolaimidae</taxon>
        <taxon>Panagrolaimus</taxon>
    </lineage>
</organism>
<reference evidence="2" key="1">
    <citation type="submission" date="2022-11" db="UniProtKB">
        <authorList>
            <consortium name="WormBaseParasite"/>
        </authorList>
    </citation>
    <scope>IDENTIFICATION</scope>
</reference>
<dbReference type="Proteomes" id="UP000887576">
    <property type="component" value="Unplaced"/>
</dbReference>